<dbReference type="GO" id="GO:0005730">
    <property type="term" value="C:nucleolus"/>
    <property type="evidence" value="ECO:0007669"/>
    <property type="project" value="InterPro"/>
</dbReference>
<dbReference type="EMBL" id="FO082046">
    <property type="protein sequence ID" value="CCE86723.1"/>
    <property type="molecule type" value="Genomic_DNA"/>
</dbReference>
<dbReference type="Gene3D" id="2.130.10.10">
    <property type="entry name" value="YVTN repeat-like/Quinoprotein amine dehydrogenase"/>
    <property type="match status" value="1"/>
</dbReference>
<proteinExistence type="inferred from homology"/>
<dbReference type="eggNOG" id="KOG3881">
    <property type="taxonomic scope" value="Eukaryota"/>
</dbReference>
<dbReference type="CDD" id="cd22858">
    <property type="entry name" value="Nsa1"/>
    <property type="match status" value="1"/>
</dbReference>
<dbReference type="AlphaFoldDB" id="G8Y1M0"/>
<protein>
    <recommendedName>
        <fullName evidence="4">Ribosome biogenesis protein NSA1</fullName>
    </recommendedName>
</protein>
<reference evidence="5 6" key="1">
    <citation type="journal article" date="2012" name="G3 (Bethesda)">
        <title>Pichia sorbitophila, an interspecies yeast hybrid reveals early steps of genome resolution following polyploidization.</title>
        <authorList>
            <person name="Leh Louis V."/>
            <person name="Despons L."/>
            <person name="Friedrich A."/>
            <person name="Martin T."/>
            <person name="Durrens P."/>
            <person name="Casaregola S."/>
            <person name="Neuveglise C."/>
            <person name="Fairhead C."/>
            <person name="Marck C."/>
            <person name="Cruz J.A."/>
            <person name="Straub M.L."/>
            <person name="Kugler V."/>
            <person name="Sacerdot C."/>
            <person name="Uzunov Z."/>
            <person name="Thierry A."/>
            <person name="Weiss S."/>
            <person name="Bleykasten C."/>
            <person name="De Montigny J."/>
            <person name="Jacques N."/>
            <person name="Jung P."/>
            <person name="Lemaire M."/>
            <person name="Mallet S."/>
            <person name="Morel G."/>
            <person name="Richard G.F."/>
            <person name="Sarkar A."/>
            <person name="Savel G."/>
            <person name="Schacherer J."/>
            <person name="Seret M.L."/>
            <person name="Talla E."/>
            <person name="Samson G."/>
            <person name="Jubin C."/>
            <person name="Poulain J."/>
            <person name="Vacherie B."/>
            <person name="Barbe V."/>
            <person name="Pelletier E."/>
            <person name="Sherman D.J."/>
            <person name="Westhof E."/>
            <person name="Weissenbach J."/>
            <person name="Baret P.V."/>
            <person name="Wincker P."/>
            <person name="Gaillardin C."/>
            <person name="Dujon B."/>
            <person name="Souciet J.L."/>
        </authorList>
    </citation>
    <scope>NUCLEOTIDE SEQUENCE [LARGE SCALE GENOMIC DNA]</scope>
    <source>
        <strain evidence="6">ATCC MYA-4447 / BCRC 22081 / CBS 7064 / NBRC 10061 / NRRL Y-12695</strain>
    </source>
</reference>
<dbReference type="SUPFAM" id="SSF50978">
    <property type="entry name" value="WD40 repeat-like"/>
    <property type="match status" value="1"/>
</dbReference>
<dbReference type="PANTHER" id="PTHR16038:SF4">
    <property type="entry name" value="WD REPEAT-CONTAINING PROTEIN 74"/>
    <property type="match status" value="1"/>
</dbReference>
<comment type="subunit">
    <text evidence="3">Component of the pre-66S ribosomal particle.</text>
</comment>
<dbReference type="InterPro" id="IPR036322">
    <property type="entry name" value="WD40_repeat_dom_sf"/>
</dbReference>
<evidence type="ECO:0000256" key="3">
    <source>
        <dbReference type="ARBA" id="ARBA00011187"/>
    </source>
</evidence>
<evidence type="ECO:0000313" key="5">
    <source>
        <dbReference type="EMBL" id="CCE86723.1"/>
    </source>
</evidence>
<evidence type="ECO:0000256" key="1">
    <source>
        <dbReference type="ARBA" id="ARBA00002889"/>
    </source>
</evidence>
<comment type="similarity">
    <text evidence="2">Belongs to the NSA1 family.</text>
</comment>
<dbReference type="GO" id="GO:0042273">
    <property type="term" value="P:ribosomal large subunit biogenesis"/>
    <property type="evidence" value="ECO:0007669"/>
    <property type="project" value="InterPro"/>
</dbReference>
<sequence length="428" mass="47591">MKFLCSGDNIAYLKEVVCDEGTDTSKKDGTQPTSIRKVCDDDRFVGVKVESINQCKEKYLVVCRKGGIITLYDVLSGDYDQVHEYTLPVESDDHLVSLVVIDDLDILIAAYESANLYFISLSGEKFTSGPVNSKLPGDKPISVFVENPETPGIFAFGGKDNNLKIVQLFDSNISATTVAESLATIIKPKILFTAKNVKNDHLDLQAPIWITKILFAENLEKGGYNVVTATRYGQIRIYDTNHGRRPIYDFKVSDRPLIGLAFADEEHENVIVSDSHNIIAKYSLTKIDMNGEHINSASAGSIVKPTPKLLGKYSSGGNSGAILAIDVIEDEIVSLGGLDRYLKVYDVESREIVAKVYMGVEVTGIIILEGTEENKQEVPILKKKRKIISPEKELEEDNEIWQQLEENSKVDEARVKTPKIERKKRVLT</sequence>
<evidence type="ECO:0000256" key="2">
    <source>
        <dbReference type="ARBA" id="ARBA00007861"/>
    </source>
</evidence>
<accession>G8Y1M0</accession>
<dbReference type="InterPro" id="IPR037379">
    <property type="entry name" value="WDR74/Nsa1"/>
</dbReference>
<name>G8Y1M0_PICSO</name>
<dbReference type="GO" id="GO:0030687">
    <property type="term" value="C:preribosome, large subunit precursor"/>
    <property type="evidence" value="ECO:0007669"/>
    <property type="project" value="TreeGrafter"/>
</dbReference>
<dbReference type="PANTHER" id="PTHR16038">
    <property type="entry name" value="NOP SEVEN ASSOCIATED PROTEIN 1"/>
    <property type="match status" value="1"/>
</dbReference>
<evidence type="ECO:0000313" key="6">
    <source>
        <dbReference type="Proteomes" id="UP000005222"/>
    </source>
</evidence>
<gene>
    <name evidence="5" type="primary">Piso0_005230</name>
    <name evidence="5" type="ORF">GNLVRS01_PISO0N10595g</name>
</gene>
<dbReference type="OrthoDB" id="18388at2759"/>
<dbReference type="InParanoid" id="G8Y1M0"/>
<evidence type="ECO:0000256" key="4">
    <source>
        <dbReference type="ARBA" id="ARBA00014234"/>
    </source>
</evidence>
<keyword evidence="6" id="KW-1185">Reference proteome</keyword>
<dbReference type="HOGENOM" id="CLU_033769_4_0_1"/>
<dbReference type="FunCoup" id="G8Y1M0">
    <property type="interactions" value="1073"/>
</dbReference>
<dbReference type="Proteomes" id="UP000005222">
    <property type="component" value="Chromosome N"/>
</dbReference>
<comment type="function">
    <text evidence="1">Involved in the biogenesis of the 60S ribosomal subunit.</text>
</comment>
<organism evidence="5 6">
    <name type="scientific">Pichia sorbitophila (strain ATCC MYA-4447 / BCRC 22081 / CBS 7064 / NBRC 10061 / NRRL Y-12695)</name>
    <name type="common">Hybrid yeast</name>
    <dbReference type="NCBI Taxonomy" id="559304"/>
    <lineage>
        <taxon>Eukaryota</taxon>
        <taxon>Fungi</taxon>
        <taxon>Dikarya</taxon>
        <taxon>Ascomycota</taxon>
        <taxon>Saccharomycotina</taxon>
        <taxon>Pichiomycetes</taxon>
        <taxon>Debaryomycetaceae</taxon>
        <taxon>Millerozyma</taxon>
    </lineage>
</organism>
<dbReference type="OMA" id="RDTHANV"/>
<dbReference type="InterPro" id="IPR015943">
    <property type="entry name" value="WD40/YVTN_repeat-like_dom_sf"/>
</dbReference>
<dbReference type="STRING" id="559304.G8Y1M0"/>